<comment type="caution">
    <text evidence="2">The sequence shown here is derived from an EMBL/GenBank/DDBJ whole genome shotgun (WGS) entry which is preliminary data.</text>
</comment>
<evidence type="ECO:0000256" key="1">
    <source>
        <dbReference type="SAM" id="MobiDB-lite"/>
    </source>
</evidence>
<dbReference type="EMBL" id="BKCJ010185230">
    <property type="protein sequence ID" value="GEY51717.1"/>
    <property type="molecule type" value="Genomic_DNA"/>
</dbReference>
<dbReference type="AlphaFoldDB" id="A0A699HM25"/>
<evidence type="ECO:0000313" key="2">
    <source>
        <dbReference type="EMBL" id="GEY51717.1"/>
    </source>
</evidence>
<feature type="compositionally biased region" description="Low complexity" evidence="1">
    <location>
        <begin position="51"/>
        <end position="64"/>
    </location>
</feature>
<feature type="region of interest" description="Disordered" evidence="1">
    <location>
        <begin position="46"/>
        <end position="142"/>
    </location>
</feature>
<organism evidence="2">
    <name type="scientific">Tanacetum cinerariifolium</name>
    <name type="common">Dalmatian daisy</name>
    <name type="synonym">Chrysanthemum cinerariifolium</name>
    <dbReference type="NCBI Taxonomy" id="118510"/>
    <lineage>
        <taxon>Eukaryota</taxon>
        <taxon>Viridiplantae</taxon>
        <taxon>Streptophyta</taxon>
        <taxon>Embryophyta</taxon>
        <taxon>Tracheophyta</taxon>
        <taxon>Spermatophyta</taxon>
        <taxon>Magnoliopsida</taxon>
        <taxon>eudicotyledons</taxon>
        <taxon>Gunneridae</taxon>
        <taxon>Pentapetalae</taxon>
        <taxon>asterids</taxon>
        <taxon>campanulids</taxon>
        <taxon>Asterales</taxon>
        <taxon>Asteraceae</taxon>
        <taxon>Asteroideae</taxon>
        <taxon>Anthemideae</taxon>
        <taxon>Anthemidinae</taxon>
        <taxon>Tanacetum</taxon>
    </lineage>
</organism>
<feature type="compositionally biased region" description="Low complexity" evidence="1">
    <location>
        <begin position="91"/>
        <end position="131"/>
    </location>
</feature>
<proteinExistence type="predicted"/>
<sequence>SSDKSVGSSSSQIILFGTIPAEILTETPTIPSVDLYNVTVAQWRSRVAAHSSPSSSPTHDSSPSGVTPPTISRNRVRALPSGRLTSRYPSDHSLSNHFSSDDSSLDSSSDSSSDYSSDSSSGHSLPDSSIDAPITISARPSRKRYRSPAVSVQFATPVPGALSPVHADLLPPRKRIRCVVTLCDFDDSTKESYEAYTKPNIDFDVQADIDVDTTAVEATVTREADVGVEVGIRSNGEDEVESEDGCTIEFGVDRVTEPVVSDDFYEFHSDDMIESANKRG</sequence>
<name>A0A699HM25_TANCI</name>
<reference evidence="2" key="1">
    <citation type="journal article" date="2019" name="Sci. Rep.">
        <title>Draft genome of Tanacetum cinerariifolium, the natural source of mosquito coil.</title>
        <authorList>
            <person name="Yamashiro T."/>
            <person name="Shiraishi A."/>
            <person name="Satake H."/>
            <person name="Nakayama K."/>
        </authorList>
    </citation>
    <scope>NUCLEOTIDE SEQUENCE</scope>
</reference>
<protein>
    <submittedName>
        <fullName evidence="2">Uncharacterized protein</fullName>
    </submittedName>
</protein>
<gene>
    <name evidence="2" type="ORF">Tci_423691</name>
</gene>
<accession>A0A699HM25</accession>
<feature type="non-terminal residue" evidence="2">
    <location>
        <position position="1"/>
    </location>
</feature>